<accession>A0A8H8R681</accession>
<dbReference type="Pfam" id="PF04082">
    <property type="entry name" value="Fungal_trans"/>
    <property type="match status" value="1"/>
</dbReference>
<name>A0A8H8R681_9HELO</name>
<dbReference type="InterPro" id="IPR007219">
    <property type="entry name" value="XnlR_reg_dom"/>
</dbReference>
<dbReference type="InterPro" id="IPR051059">
    <property type="entry name" value="VerF-like"/>
</dbReference>
<dbReference type="GO" id="GO:0005634">
    <property type="term" value="C:nucleus"/>
    <property type="evidence" value="ECO:0007669"/>
    <property type="project" value="UniProtKB-SubCell"/>
</dbReference>
<sequence>MFEMSLEGSGLPKLPPLPKPSLDVVESESIRRISGPEAHVPPSPDLMPMFPVSTPDSYQLEVGSGGSWNGPAIPHVQPSITSPPHDGTSRPKVPLGNGIIGLKMLQLRNDSPSRNSKVPFDSQPEFLLDEGLPMPPDDATDSYEKLYFDHFHHRWPIIHRPSYEDQNPSHLLSALRLSTLMIGGWFSGTIEGMKYALEVHDYLMLNISTKLGEGNSKYIFQQDNLPSWLCQAALINIVFALHTGIEQNISRAAVLRSTLVSVLQELGFFRSETVWADEKPGYFIPMHLSKLGERQRLAAYLFKIDNYLSIIRAKPALLTKDDLHFTFQSTYAAWNSSRLDLFATRIEAEPTFRNQITMRDRIKDIYDWNIEAKDKPLLIEDIILCMCSMEPRIAEFWDKMRDCSFVYSLESFKTECPRHRLEALKLFLDRISCQLSRPVSLECEILPLRYYYGYEDAAEPGSQDAALARAKGLLFDAKMLYHCLCIQLNTDIRMLAQLAKDGSANSLMQLPEPQQQERENRGKSVTTWTTTSLARQSLLHATEILVLHQQNKDFDTRIMDPIVYVALAAGALAVWAYCMFSGDAGRSEGEKLFAELTNWCGRKRNGRDAWVGVGVGIPLDIGGREAV</sequence>
<evidence type="ECO:0000259" key="8">
    <source>
        <dbReference type="Pfam" id="PF04082"/>
    </source>
</evidence>
<evidence type="ECO:0000313" key="10">
    <source>
        <dbReference type="Proteomes" id="UP000431533"/>
    </source>
</evidence>
<feature type="compositionally biased region" description="Low complexity" evidence="7">
    <location>
        <begin position="1"/>
        <end position="12"/>
    </location>
</feature>
<dbReference type="GeneID" id="41982662"/>
<keyword evidence="6" id="KW-0539">Nucleus</keyword>
<evidence type="ECO:0000256" key="6">
    <source>
        <dbReference type="ARBA" id="ARBA00023242"/>
    </source>
</evidence>
<comment type="subcellular location">
    <subcellularLocation>
        <location evidence="1">Nucleus</location>
    </subcellularLocation>
</comment>
<dbReference type="RefSeq" id="XP_031007896.1">
    <property type="nucleotide sequence ID" value="XM_031147440.1"/>
</dbReference>
<dbReference type="AlphaFoldDB" id="A0A8H8R681"/>
<dbReference type="GO" id="GO:0000981">
    <property type="term" value="F:DNA-binding transcription factor activity, RNA polymerase II-specific"/>
    <property type="evidence" value="ECO:0007669"/>
    <property type="project" value="InterPro"/>
</dbReference>
<dbReference type="Proteomes" id="UP000431533">
    <property type="component" value="Unassembled WGS sequence"/>
</dbReference>
<protein>
    <recommendedName>
        <fullName evidence="8">Xylanolytic transcriptional activator regulatory domain-containing protein</fullName>
    </recommendedName>
</protein>
<evidence type="ECO:0000256" key="5">
    <source>
        <dbReference type="ARBA" id="ARBA00022833"/>
    </source>
</evidence>
<evidence type="ECO:0000256" key="4">
    <source>
        <dbReference type="ARBA" id="ARBA00022771"/>
    </source>
</evidence>
<proteinExistence type="predicted"/>
<evidence type="ECO:0000256" key="1">
    <source>
        <dbReference type="ARBA" id="ARBA00004123"/>
    </source>
</evidence>
<dbReference type="CDD" id="cd12148">
    <property type="entry name" value="fungal_TF_MHR"/>
    <property type="match status" value="1"/>
</dbReference>
<keyword evidence="5" id="KW-0862">Zinc</keyword>
<feature type="domain" description="Xylanolytic transcriptional activator regulatory" evidence="8">
    <location>
        <begin position="145"/>
        <end position="326"/>
    </location>
</feature>
<dbReference type="GO" id="GO:0000785">
    <property type="term" value="C:chromatin"/>
    <property type="evidence" value="ECO:0007669"/>
    <property type="project" value="TreeGrafter"/>
</dbReference>
<dbReference type="EMBL" id="QGMH01000022">
    <property type="protein sequence ID" value="TVY29108.1"/>
    <property type="molecule type" value="Genomic_DNA"/>
</dbReference>
<keyword evidence="2" id="KW-0479">Metal-binding</keyword>
<dbReference type="PANTHER" id="PTHR40626:SF11">
    <property type="entry name" value="ZINC FINGER PROTEIN YPR022C"/>
    <property type="match status" value="1"/>
</dbReference>
<evidence type="ECO:0000313" key="9">
    <source>
        <dbReference type="EMBL" id="TVY29108.1"/>
    </source>
</evidence>
<organism evidence="9 10">
    <name type="scientific">Lachnellula hyalina</name>
    <dbReference type="NCBI Taxonomy" id="1316788"/>
    <lineage>
        <taxon>Eukaryota</taxon>
        <taxon>Fungi</taxon>
        <taxon>Dikarya</taxon>
        <taxon>Ascomycota</taxon>
        <taxon>Pezizomycotina</taxon>
        <taxon>Leotiomycetes</taxon>
        <taxon>Helotiales</taxon>
        <taxon>Lachnaceae</taxon>
        <taxon>Lachnellula</taxon>
    </lineage>
</organism>
<comment type="caution">
    <text evidence="9">The sequence shown here is derived from an EMBL/GenBank/DDBJ whole genome shotgun (WGS) entry which is preliminary data.</text>
</comment>
<feature type="region of interest" description="Disordered" evidence="7">
    <location>
        <begin position="1"/>
        <end position="22"/>
    </location>
</feature>
<dbReference type="GO" id="GO:0006351">
    <property type="term" value="P:DNA-templated transcription"/>
    <property type="evidence" value="ECO:0007669"/>
    <property type="project" value="InterPro"/>
</dbReference>
<dbReference type="GO" id="GO:0000978">
    <property type="term" value="F:RNA polymerase II cis-regulatory region sequence-specific DNA binding"/>
    <property type="evidence" value="ECO:0007669"/>
    <property type="project" value="InterPro"/>
</dbReference>
<dbReference type="OrthoDB" id="654211at2759"/>
<evidence type="ECO:0000256" key="3">
    <source>
        <dbReference type="ARBA" id="ARBA00022737"/>
    </source>
</evidence>
<evidence type="ECO:0000256" key="2">
    <source>
        <dbReference type="ARBA" id="ARBA00022723"/>
    </source>
</evidence>
<dbReference type="PANTHER" id="PTHR40626">
    <property type="entry name" value="MIP31509P"/>
    <property type="match status" value="1"/>
</dbReference>
<dbReference type="GO" id="GO:0008270">
    <property type="term" value="F:zinc ion binding"/>
    <property type="evidence" value="ECO:0007669"/>
    <property type="project" value="UniProtKB-KW"/>
</dbReference>
<keyword evidence="10" id="KW-1185">Reference proteome</keyword>
<evidence type="ECO:0000256" key="7">
    <source>
        <dbReference type="SAM" id="MobiDB-lite"/>
    </source>
</evidence>
<keyword evidence="4" id="KW-0863">Zinc-finger</keyword>
<keyword evidence="3" id="KW-0677">Repeat</keyword>
<gene>
    <name evidence="9" type="ORF">LHYA1_G002464</name>
</gene>
<reference evidence="9 10" key="1">
    <citation type="submission" date="2018-05" db="EMBL/GenBank/DDBJ databases">
        <title>Genome sequencing and assembly of the regulated plant pathogen Lachnellula willkommii and related sister species for the development of diagnostic species identification markers.</title>
        <authorList>
            <person name="Giroux E."/>
            <person name="Bilodeau G."/>
        </authorList>
    </citation>
    <scope>NUCLEOTIDE SEQUENCE [LARGE SCALE GENOMIC DNA]</scope>
    <source>
        <strain evidence="9 10">CBS 185.66</strain>
    </source>
</reference>